<evidence type="ECO:0000259" key="3">
    <source>
        <dbReference type="Pfam" id="PF18962"/>
    </source>
</evidence>
<accession>A0A7J5AHD0</accession>
<sequence>MHNLFFKGSITSFYKSGLILFFITNCISITAQEKFIILGRPTDTSITASILFEVATEYYIEYGTVSGVYSLVTNSFTNTPKTPDEIDLINLAPNTKYFYRLVYKNGGSANYNTTPEYNFQTQRAPGSSFTFTIESDEHLYDKKGIVSMYQVTLANQEADKPDFMLSLGDIFGDDHTPTTTTSADMDALHKDYRQYLGQICHSIPFYVCLGNHEGENDYYLNQNPPFNIGVWGTQWRKFYYPNPFPNAFYTGNTTVESYGINTPENYFSWTWGDALFVVLDVYRTEIAPGATPADPAKPTNWDWTLGQTQYNWMRNVLENSSAKHKFVFAHHTRGQGRGGIATATQFEWGGIDGNQYKFDQYRPGWGKPIHQVFVDTGVDVFFQGHDHLFAKEELNGVVYQEVPMPSDISYNIGYTANAGAYPNGNAMNGTGHIRVNVTPSCVKVDYVKAYMPADATIAHPNGEVAFSYTIGTCNLGVNSSKQDEIIKTYPNPANENLHIEFADTTTNRRGVLINTLGKTVLEFDSNNINTVNIPDGIYFLKLDSIKNATQKIIIKH</sequence>
<dbReference type="SUPFAM" id="SSF56300">
    <property type="entry name" value="Metallo-dependent phosphatases"/>
    <property type="match status" value="1"/>
</dbReference>
<organism evidence="4 5">
    <name type="scientific">Flavobacterium luteum</name>
    <dbReference type="NCBI Taxonomy" id="2026654"/>
    <lineage>
        <taxon>Bacteria</taxon>
        <taxon>Pseudomonadati</taxon>
        <taxon>Bacteroidota</taxon>
        <taxon>Flavobacteriia</taxon>
        <taxon>Flavobacteriales</taxon>
        <taxon>Flavobacteriaceae</taxon>
        <taxon>Flavobacterium</taxon>
    </lineage>
</organism>
<keyword evidence="1" id="KW-0732">Signal</keyword>
<dbReference type="InterPro" id="IPR004843">
    <property type="entry name" value="Calcineurin-like_PHP"/>
</dbReference>
<dbReference type="EMBL" id="WAEM01000002">
    <property type="protein sequence ID" value="KAB1156935.1"/>
    <property type="molecule type" value="Genomic_DNA"/>
</dbReference>
<evidence type="ECO:0000313" key="5">
    <source>
        <dbReference type="Proteomes" id="UP000490922"/>
    </source>
</evidence>
<proteinExistence type="predicted"/>
<name>A0A7J5AHD0_9FLAO</name>
<dbReference type="RefSeq" id="WP_151106929.1">
    <property type="nucleotide sequence ID" value="NZ_WAEM01000002.1"/>
</dbReference>
<dbReference type="Pfam" id="PF18962">
    <property type="entry name" value="Por_Secre_tail"/>
    <property type="match status" value="1"/>
</dbReference>
<feature type="domain" description="Calcineurin-like phosphoesterase" evidence="2">
    <location>
        <begin position="156"/>
        <end position="387"/>
    </location>
</feature>
<dbReference type="InterPro" id="IPR029052">
    <property type="entry name" value="Metallo-depent_PP-like"/>
</dbReference>
<dbReference type="GO" id="GO:0016787">
    <property type="term" value="F:hydrolase activity"/>
    <property type="evidence" value="ECO:0007669"/>
    <property type="project" value="InterPro"/>
</dbReference>
<dbReference type="Gene3D" id="3.60.21.10">
    <property type="match status" value="1"/>
</dbReference>
<dbReference type="AlphaFoldDB" id="A0A7J5AHD0"/>
<dbReference type="Proteomes" id="UP000490922">
    <property type="component" value="Unassembled WGS sequence"/>
</dbReference>
<dbReference type="InterPro" id="IPR051918">
    <property type="entry name" value="STPP_CPPED1"/>
</dbReference>
<dbReference type="NCBIfam" id="TIGR04183">
    <property type="entry name" value="Por_Secre_tail"/>
    <property type="match status" value="1"/>
</dbReference>
<dbReference type="InterPro" id="IPR026444">
    <property type="entry name" value="Secre_tail"/>
</dbReference>
<dbReference type="Pfam" id="PF00149">
    <property type="entry name" value="Metallophos"/>
    <property type="match status" value="1"/>
</dbReference>
<gene>
    <name evidence="4" type="ORF">F6464_06190</name>
</gene>
<dbReference type="OrthoDB" id="9809781at2"/>
<dbReference type="PANTHER" id="PTHR43143:SF1">
    <property type="entry name" value="SERINE_THREONINE-PROTEIN PHOSPHATASE CPPED1"/>
    <property type="match status" value="1"/>
</dbReference>
<evidence type="ECO:0000313" key="4">
    <source>
        <dbReference type="EMBL" id="KAB1156935.1"/>
    </source>
</evidence>
<protein>
    <submittedName>
        <fullName evidence="4">T9SS type A sorting domain-containing protein</fullName>
    </submittedName>
</protein>
<reference evidence="4 5" key="1">
    <citation type="submission" date="2019-09" db="EMBL/GenBank/DDBJ databases">
        <title>Flavobacterium sp. nov., isolated from glacier ice.</title>
        <authorList>
            <person name="Liu Q."/>
        </authorList>
    </citation>
    <scope>NUCLEOTIDE SEQUENCE [LARGE SCALE GENOMIC DNA]</scope>
    <source>
        <strain evidence="4 5">NBRC 112527</strain>
    </source>
</reference>
<evidence type="ECO:0000256" key="1">
    <source>
        <dbReference type="ARBA" id="ARBA00022729"/>
    </source>
</evidence>
<dbReference type="PANTHER" id="PTHR43143">
    <property type="entry name" value="METALLOPHOSPHOESTERASE, CALCINEURIN SUPERFAMILY"/>
    <property type="match status" value="1"/>
</dbReference>
<keyword evidence="5" id="KW-1185">Reference proteome</keyword>
<evidence type="ECO:0000259" key="2">
    <source>
        <dbReference type="Pfam" id="PF00149"/>
    </source>
</evidence>
<feature type="domain" description="Secretion system C-terminal sorting" evidence="3">
    <location>
        <begin position="489"/>
        <end position="554"/>
    </location>
</feature>
<comment type="caution">
    <text evidence="4">The sequence shown here is derived from an EMBL/GenBank/DDBJ whole genome shotgun (WGS) entry which is preliminary data.</text>
</comment>